<dbReference type="Proteomes" id="UP000184275">
    <property type="component" value="Unassembled WGS sequence"/>
</dbReference>
<dbReference type="AlphaFoldDB" id="A0A1M6Y9V8"/>
<dbReference type="RefSeq" id="WP_073306022.1">
    <property type="nucleotide sequence ID" value="NZ_FRAW01000039.1"/>
</dbReference>
<feature type="transmembrane region" description="Helical" evidence="1">
    <location>
        <begin position="51"/>
        <end position="73"/>
    </location>
</feature>
<name>A0A1M6Y9V8_9BACT</name>
<evidence type="ECO:0008006" key="4">
    <source>
        <dbReference type="Google" id="ProtNLM"/>
    </source>
</evidence>
<keyword evidence="3" id="KW-1185">Reference proteome</keyword>
<feature type="transmembrane region" description="Helical" evidence="1">
    <location>
        <begin position="6"/>
        <end position="39"/>
    </location>
</feature>
<keyword evidence="1" id="KW-1133">Transmembrane helix</keyword>
<evidence type="ECO:0000256" key="1">
    <source>
        <dbReference type="SAM" id="Phobius"/>
    </source>
</evidence>
<accession>A0A1M6Y9V8</accession>
<evidence type="ECO:0000313" key="3">
    <source>
        <dbReference type="Proteomes" id="UP000184275"/>
    </source>
</evidence>
<proteinExistence type="predicted"/>
<reference evidence="3" key="1">
    <citation type="submission" date="2016-11" db="EMBL/GenBank/DDBJ databases">
        <authorList>
            <person name="Varghese N."/>
            <person name="Submissions S."/>
        </authorList>
    </citation>
    <scope>NUCLEOTIDE SEQUENCE [LARGE SCALE GENOMIC DNA]</scope>
    <source>
        <strain evidence="3">UWOS</strain>
    </source>
</reference>
<sequence length="81" mass="8317">MAAASLVLSILALIFAFSLVYGWLGLILGILAIIFAVLGKKSLENQNKSTGVATAGLVMGIIATSICGITWGYCVICAAIL</sequence>
<keyword evidence="1" id="KW-0812">Transmembrane</keyword>
<evidence type="ECO:0000313" key="2">
    <source>
        <dbReference type="EMBL" id="SHL15060.1"/>
    </source>
</evidence>
<keyword evidence="1" id="KW-0472">Membrane</keyword>
<protein>
    <recommendedName>
        <fullName evidence="4">DUF4190 domain-containing protein</fullName>
    </recommendedName>
</protein>
<dbReference type="EMBL" id="FRAW01000039">
    <property type="protein sequence ID" value="SHL15060.1"/>
    <property type="molecule type" value="Genomic_DNA"/>
</dbReference>
<organism evidence="2 3">
    <name type="scientific">Fibrobacter intestinalis</name>
    <dbReference type="NCBI Taxonomy" id="28122"/>
    <lineage>
        <taxon>Bacteria</taxon>
        <taxon>Pseudomonadati</taxon>
        <taxon>Fibrobacterota</taxon>
        <taxon>Fibrobacteria</taxon>
        <taxon>Fibrobacterales</taxon>
        <taxon>Fibrobacteraceae</taxon>
        <taxon>Fibrobacter</taxon>
    </lineage>
</organism>
<gene>
    <name evidence="2" type="ORF">SAMN05720469_13925</name>
</gene>